<proteinExistence type="predicted"/>
<sequence>KERRKIMSDSYSLAATLSAKDQGFTSTLKAGIGALDSLTAKAEKSGSVFKSMLGANVIGSGITKGLSVVSTGVRSLVSDLDESSKAWQVFQGNMEQLQMP</sequence>
<dbReference type="Proteomes" id="UP000028401">
    <property type="component" value="Unassembled WGS sequence"/>
</dbReference>
<feature type="non-terminal residue" evidence="1">
    <location>
        <position position="1"/>
    </location>
</feature>
<feature type="non-terminal residue" evidence="1">
    <location>
        <position position="100"/>
    </location>
</feature>
<accession>A0A084A917</accession>
<dbReference type="EMBL" id="AZSI01000116">
    <property type="protein sequence ID" value="KEY61796.1"/>
    <property type="molecule type" value="Genomic_DNA"/>
</dbReference>
<name>A0A084A917_LACLC</name>
<gene>
    <name evidence="1" type="ORF">U725_02070</name>
</gene>
<dbReference type="AlphaFoldDB" id="A0A084A917"/>
<reference evidence="1 2" key="1">
    <citation type="submission" date="2014-06" db="EMBL/GenBank/DDBJ databases">
        <title>Draft genome sequence of the putrescine producing strain Lactococcus lactis subsp cremoris GE214.</title>
        <authorList>
            <person name="Ladero V."/>
            <person name="Linares D.M."/>
            <person name="del Rio B."/>
            <person name="Mayo B."/>
            <person name="Martin M.C."/>
            <person name="Fernandez M."/>
            <person name="Alvarez M.A."/>
        </authorList>
    </citation>
    <scope>NUCLEOTIDE SEQUENCE [LARGE SCALE GENOMIC DNA]</scope>
    <source>
        <strain evidence="1 2">GE214</strain>
    </source>
</reference>
<evidence type="ECO:0000313" key="2">
    <source>
        <dbReference type="Proteomes" id="UP000028401"/>
    </source>
</evidence>
<protein>
    <submittedName>
        <fullName evidence="1">Putative phage tail fiber</fullName>
    </submittedName>
</protein>
<comment type="caution">
    <text evidence="1">The sequence shown here is derived from an EMBL/GenBank/DDBJ whole genome shotgun (WGS) entry which is preliminary data.</text>
</comment>
<organism evidence="1 2">
    <name type="scientific">Lactococcus cremoris subsp. cremoris GE214</name>
    <dbReference type="NCBI Taxonomy" id="1415168"/>
    <lineage>
        <taxon>Bacteria</taxon>
        <taxon>Bacillati</taxon>
        <taxon>Bacillota</taxon>
        <taxon>Bacilli</taxon>
        <taxon>Lactobacillales</taxon>
        <taxon>Streptococcaceae</taxon>
        <taxon>Lactococcus</taxon>
        <taxon>Lactococcus cremoris subsp. cremoris</taxon>
    </lineage>
</organism>
<evidence type="ECO:0000313" key="1">
    <source>
        <dbReference type="EMBL" id="KEY61796.1"/>
    </source>
</evidence>